<organism evidence="2 3">
    <name type="scientific">Rosa chinensis</name>
    <name type="common">China rose</name>
    <dbReference type="NCBI Taxonomy" id="74649"/>
    <lineage>
        <taxon>Eukaryota</taxon>
        <taxon>Viridiplantae</taxon>
        <taxon>Streptophyta</taxon>
        <taxon>Embryophyta</taxon>
        <taxon>Tracheophyta</taxon>
        <taxon>Spermatophyta</taxon>
        <taxon>Magnoliopsida</taxon>
        <taxon>eudicotyledons</taxon>
        <taxon>Gunneridae</taxon>
        <taxon>Pentapetalae</taxon>
        <taxon>rosids</taxon>
        <taxon>fabids</taxon>
        <taxon>Rosales</taxon>
        <taxon>Rosaceae</taxon>
        <taxon>Rosoideae</taxon>
        <taxon>Rosoideae incertae sedis</taxon>
        <taxon>Rosa</taxon>
    </lineage>
</organism>
<dbReference type="Gramene" id="PRQ35261">
    <property type="protein sequence ID" value="PRQ35261"/>
    <property type="gene ID" value="RchiOBHm_Chr5g0078071"/>
</dbReference>
<dbReference type="InterPro" id="IPR052929">
    <property type="entry name" value="RNase_H-like_EbsB-rel"/>
</dbReference>
<dbReference type="InterPro" id="IPR002156">
    <property type="entry name" value="RNaseH_domain"/>
</dbReference>
<dbReference type="Proteomes" id="UP000238479">
    <property type="component" value="Chromosome 5"/>
</dbReference>
<dbReference type="EMBL" id="PDCK01000043">
    <property type="protein sequence ID" value="PRQ35261.1"/>
    <property type="molecule type" value="Genomic_DNA"/>
</dbReference>
<proteinExistence type="predicted"/>
<sequence>MNIDGALQLDQGVYGTGAVCRNDIGDCVGVLAVPGVGYVSPQTCEFLALVNGLHFCIQAGFSLVEIEGDAQNVFLALDSTQEDLSMDGALVDEAKVLFKSISVC</sequence>
<dbReference type="PANTHER" id="PTHR47074">
    <property type="entry name" value="BNAC02G40300D PROTEIN"/>
    <property type="match status" value="1"/>
</dbReference>
<dbReference type="InterPro" id="IPR036397">
    <property type="entry name" value="RNaseH_sf"/>
</dbReference>
<dbReference type="PANTHER" id="PTHR47074:SF75">
    <property type="entry name" value="RNASE H TYPE-1 DOMAIN-CONTAINING PROTEIN"/>
    <property type="match status" value="1"/>
</dbReference>
<name>A0A2P6QM51_ROSCH</name>
<dbReference type="GO" id="GO:0003676">
    <property type="term" value="F:nucleic acid binding"/>
    <property type="evidence" value="ECO:0007669"/>
    <property type="project" value="InterPro"/>
</dbReference>
<dbReference type="InterPro" id="IPR012337">
    <property type="entry name" value="RNaseH-like_sf"/>
</dbReference>
<protein>
    <submittedName>
        <fullName evidence="2">Putative ribonuclease H-like domain-containing protein</fullName>
    </submittedName>
</protein>
<gene>
    <name evidence="2" type="ORF">RchiOBHm_Chr5g0078071</name>
</gene>
<evidence type="ECO:0000259" key="1">
    <source>
        <dbReference type="Pfam" id="PF13456"/>
    </source>
</evidence>
<keyword evidence="3" id="KW-1185">Reference proteome</keyword>
<evidence type="ECO:0000313" key="2">
    <source>
        <dbReference type="EMBL" id="PRQ35261.1"/>
    </source>
</evidence>
<comment type="caution">
    <text evidence="2">The sequence shown here is derived from an EMBL/GenBank/DDBJ whole genome shotgun (WGS) entry which is preliminary data.</text>
</comment>
<dbReference type="CDD" id="cd06222">
    <property type="entry name" value="RNase_H_like"/>
    <property type="match status" value="1"/>
</dbReference>
<evidence type="ECO:0000313" key="3">
    <source>
        <dbReference type="Proteomes" id="UP000238479"/>
    </source>
</evidence>
<accession>A0A2P6QM51</accession>
<reference evidence="2 3" key="1">
    <citation type="journal article" date="2018" name="Nat. Genet.">
        <title>The Rosa genome provides new insights in the design of modern roses.</title>
        <authorList>
            <person name="Bendahmane M."/>
        </authorList>
    </citation>
    <scope>NUCLEOTIDE SEQUENCE [LARGE SCALE GENOMIC DNA]</scope>
    <source>
        <strain evidence="3">cv. Old Blush</strain>
    </source>
</reference>
<dbReference type="Gene3D" id="3.30.420.10">
    <property type="entry name" value="Ribonuclease H-like superfamily/Ribonuclease H"/>
    <property type="match status" value="1"/>
</dbReference>
<dbReference type="SUPFAM" id="SSF53098">
    <property type="entry name" value="Ribonuclease H-like"/>
    <property type="match status" value="1"/>
</dbReference>
<dbReference type="InterPro" id="IPR044730">
    <property type="entry name" value="RNase_H-like_dom_plant"/>
</dbReference>
<dbReference type="GO" id="GO:0004523">
    <property type="term" value="F:RNA-DNA hybrid ribonuclease activity"/>
    <property type="evidence" value="ECO:0007669"/>
    <property type="project" value="InterPro"/>
</dbReference>
<dbReference type="Pfam" id="PF13456">
    <property type="entry name" value="RVT_3"/>
    <property type="match status" value="1"/>
</dbReference>
<feature type="domain" description="RNase H type-1" evidence="1">
    <location>
        <begin position="2"/>
        <end position="103"/>
    </location>
</feature>
<dbReference type="AlphaFoldDB" id="A0A2P6QM51"/>